<accession>M3APF6</accession>
<proteinExistence type="predicted"/>
<dbReference type="PANTHER" id="PTHR42030">
    <property type="entry name" value="DRBM DOMAIN-CONTAINING PROTEIN"/>
    <property type="match status" value="1"/>
</dbReference>
<dbReference type="RefSeq" id="XP_007929844.1">
    <property type="nucleotide sequence ID" value="XM_007931653.1"/>
</dbReference>
<dbReference type="EMBL" id="KB446562">
    <property type="protein sequence ID" value="EME79008.1"/>
    <property type="molecule type" value="Genomic_DNA"/>
</dbReference>
<evidence type="ECO:0000313" key="1">
    <source>
        <dbReference type="EMBL" id="EME79008.1"/>
    </source>
</evidence>
<organism evidence="1 2">
    <name type="scientific">Pseudocercospora fijiensis (strain CIRAD86)</name>
    <name type="common">Black leaf streak disease fungus</name>
    <name type="synonym">Mycosphaerella fijiensis</name>
    <dbReference type="NCBI Taxonomy" id="383855"/>
    <lineage>
        <taxon>Eukaryota</taxon>
        <taxon>Fungi</taxon>
        <taxon>Dikarya</taxon>
        <taxon>Ascomycota</taxon>
        <taxon>Pezizomycotina</taxon>
        <taxon>Dothideomycetes</taxon>
        <taxon>Dothideomycetidae</taxon>
        <taxon>Mycosphaerellales</taxon>
        <taxon>Mycosphaerellaceae</taxon>
        <taxon>Pseudocercospora</taxon>
    </lineage>
</organism>
<evidence type="ECO:0000313" key="2">
    <source>
        <dbReference type="Proteomes" id="UP000016932"/>
    </source>
</evidence>
<dbReference type="eggNOG" id="ENOG502S8ZQ">
    <property type="taxonomic scope" value="Eukaryota"/>
</dbReference>
<keyword evidence="2" id="KW-1185">Reference proteome</keyword>
<dbReference type="Proteomes" id="UP000016932">
    <property type="component" value="Unassembled WGS sequence"/>
</dbReference>
<dbReference type="VEuPathDB" id="FungiDB:MYCFIDRAFT_123698"/>
<dbReference type="HOGENOM" id="CLU_131085_1_1_1"/>
<evidence type="ECO:0008006" key="3">
    <source>
        <dbReference type="Google" id="ProtNLM"/>
    </source>
</evidence>
<dbReference type="PANTHER" id="PTHR42030:SF1">
    <property type="entry name" value="DRBM DOMAIN-CONTAINING PROTEIN"/>
    <property type="match status" value="1"/>
</dbReference>
<dbReference type="KEGG" id="pfj:MYCFIDRAFT_123698"/>
<feature type="non-terminal residue" evidence="1">
    <location>
        <position position="78"/>
    </location>
</feature>
<sequence length="78" mass="8636">QGIRTPNFQIVSDRRGKFHPLPPSLPHPLTHFLPGGRTAWSCVVSIAGAGSFPARFWYDGTYINNAREDAAEKALQML</sequence>
<name>M3APF6_PSEFD</name>
<dbReference type="OrthoDB" id="5418749at2759"/>
<dbReference type="AlphaFoldDB" id="M3APF6"/>
<reference evidence="1 2" key="1">
    <citation type="journal article" date="2012" name="PLoS Pathog.">
        <title>Diverse lifestyles and strategies of plant pathogenesis encoded in the genomes of eighteen Dothideomycetes fungi.</title>
        <authorList>
            <person name="Ohm R.A."/>
            <person name="Feau N."/>
            <person name="Henrissat B."/>
            <person name="Schoch C.L."/>
            <person name="Horwitz B.A."/>
            <person name="Barry K.W."/>
            <person name="Condon B.J."/>
            <person name="Copeland A.C."/>
            <person name="Dhillon B."/>
            <person name="Glaser F."/>
            <person name="Hesse C.N."/>
            <person name="Kosti I."/>
            <person name="LaButti K."/>
            <person name="Lindquist E.A."/>
            <person name="Lucas S."/>
            <person name="Salamov A.A."/>
            <person name="Bradshaw R.E."/>
            <person name="Ciuffetti L."/>
            <person name="Hamelin R.C."/>
            <person name="Kema G.H.J."/>
            <person name="Lawrence C."/>
            <person name="Scott J.A."/>
            <person name="Spatafora J.W."/>
            <person name="Turgeon B.G."/>
            <person name="de Wit P.J.G.M."/>
            <person name="Zhong S."/>
            <person name="Goodwin S.B."/>
            <person name="Grigoriev I.V."/>
        </authorList>
    </citation>
    <scope>NUCLEOTIDE SEQUENCE [LARGE SCALE GENOMIC DNA]</scope>
    <source>
        <strain evidence="1 2">CIRAD86</strain>
    </source>
</reference>
<dbReference type="GeneID" id="19330508"/>
<gene>
    <name evidence="1" type="ORF">MYCFIDRAFT_123698</name>
</gene>
<feature type="non-terminal residue" evidence="1">
    <location>
        <position position="1"/>
    </location>
</feature>
<protein>
    <recommendedName>
        <fullName evidence="3">DRBM domain-containing protein</fullName>
    </recommendedName>
</protein>